<evidence type="ECO:0000256" key="10">
    <source>
        <dbReference type="ARBA" id="ARBA00023136"/>
    </source>
</evidence>
<name>A0A8J2K882_9HEXA</name>
<dbReference type="Pfam" id="PF04188">
    <property type="entry name" value="Mannosyl_trans2"/>
    <property type="match status" value="2"/>
</dbReference>
<dbReference type="EC" id="2.4.1.-" evidence="11"/>
<comment type="function">
    <text evidence="11">Mannosyltransferase involved in glycosylphosphatidylinositol-anchor biosynthesis.</text>
</comment>
<evidence type="ECO:0000256" key="5">
    <source>
        <dbReference type="ARBA" id="ARBA00022676"/>
    </source>
</evidence>
<dbReference type="GO" id="GO:0006506">
    <property type="term" value="P:GPI anchor biosynthetic process"/>
    <property type="evidence" value="ECO:0007669"/>
    <property type="project" value="UniProtKB-UniPathway"/>
</dbReference>
<comment type="caution">
    <text evidence="11">Lacks conserved residue(s) required for the propagation of feature annotation.</text>
</comment>
<comment type="subcellular location">
    <subcellularLocation>
        <location evidence="1 11">Endoplasmic reticulum membrane</location>
        <topology evidence="1 11">Multi-pass membrane protein</topology>
    </subcellularLocation>
</comment>
<evidence type="ECO:0000256" key="9">
    <source>
        <dbReference type="ARBA" id="ARBA00022989"/>
    </source>
</evidence>
<feature type="non-terminal residue" evidence="12">
    <location>
        <position position="1"/>
    </location>
</feature>
<evidence type="ECO:0000256" key="7">
    <source>
        <dbReference type="ARBA" id="ARBA00022692"/>
    </source>
</evidence>
<evidence type="ECO:0000256" key="6">
    <source>
        <dbReference type="ARBA" id="ARBA00022679"/>
    </source>
</evidence>
<comment type="caution">
    <text evidence="12">The sequence shown here is derived from an EMBL/GenBank/DDBJ whole genome shotgun (WGS) entry which is preliminary data.</text>
</comment>
<evidence type="ECO:0000313" key="13">
    <source>
        <dbReference type="Proteomes" id="UP000708208"/>
    </source>
</evidence>
<evidence type="ECO:0000256" key="11">
    <source>
        <dbReference type="RuleBase" id="RU363112"/>
    </source>
</evidence>
<organism evidence="12 13">
    <name type="scientific">Allacma fusca</name>
    <dbReference type="NCBI Taxonomy" id="39272"/>
    <lineage>
        <taxon>Eukaryota</taxon>
        <taxon>Metazoa</taxon>
        <taxon>Ecdysozoa</taxon>
        <taxon>Arthropoda</taxon>
        <taxon>Hexapoda</taxon>
        <taxon>Collembola</taxon>
        <taxon>Symphypleona</taxon>
        <taxon>Sminthuridae</taxon>
        <taxon>Allacma</taxon>
    </lineage>
</organism>
<evidence type="ECO:0000256" key="1">
    <source>
        <dbReference type="ARBA" id="ARBA00004477"/>
    </source>
</evidence>
<keyword evidence="7 11" id="KW-0812">Transmembrane</keyword>
<dbReference type="PANTHER" id="PTHR12468">
    <property type="entry name" value="GPI MANNOSYLTRANSFERASE 2"/>
    <property type="match status" value="1"/>
</dbReference>
<proteinExistence type="inferred from homology"/>
<evidence type="ECO:0000256" key="2">
    <source>
        <dbReference type="ARBA" id="ARBA00004687"/>
    </source>
</evidence>
<dbReference type="PANTHER" id="PTHR12468:SF2">
    <property type="entry name" value="GPI MANNOSYLTRANSFERASE 2"/>
    <property type="match status" value="1"/>
</dbReference>
<dbReference type="GO" id="GO:0005789">
    <property type="term" value="C:endoplasmic reticulum membrane"/>
    <property type="evidence" value="ECO:0007669"/>
    <property type="project" value="UniProtKB-SubCell"/>
</dbReference>
<feature type="transmembrane region" description="Helical" evidence="11">
    <location>
        <begin position="77"/>
        <end position="96"/>
    </location>
</feature>
<dbReference type="GO" id="GO:0004376">
    <property type="term" value="F:GPI mannosyltransferase activity"/>
    <property type="evidence" value="ECO:0007669"/>
    <property type="project" value="InterPro"/>
</dbReference>
<dbReference type="GO" id="GO:0031501">
    <property type="term" value="C:mannosyltransferase complex"/>
    <property type="evidence" value="ECO:0007669"/>
    <property type="project" value="TreeGrafter"/>
</dbReference>
<comment type="pathway">
    <text evidence="2 11">Glycolipid biosynthesis; glycosylphosphatidylinositol-anchor biosynthesis.</text>
</comment>
<dbReference type="Proteomes" id="UP000708208">
    <property type="component" value="Unassembled WGS sequence"/>
</dbReference>
<keyword evidence="5 11" id="KW-0328">Glycosyltransferase</keyword>
<reference evidence="12" key="1">
    <citation type="submission" date="2021-06" db="EMBL/GenBank/DDBJ databases">
        <authorList>
            <person name="Hodson N. C."/>
            <person name="Mongue J. A."/>
            <person name="Jaron S. K."/>
        </authorList>
    </citation>
    <scope>NUCLEOTIDE SEQUENCE</scope>
</reference>
<keyword evidence="9 11" id="KW-1133">Transmembrane helix</keyword>
<dbReference type="UniPathway" id="UPA00196"/>
<protein>
    <recommendedName>
        <fullName evidence="11">GPI mannosyltransferase 2</fullName>
        <ecNumber evidence="11">2.4.1.-</ecNumber>
    </recommendedName>
</protein>
<accession>A0A8J2K882</accession>
<keyword evidence="13" id="KW-1185">Reference proteome</keyword>
<gene>
    <name evidence="12" type="ORF">AFUS01_LOCUS18863</name>
</gene>
<feature type="non-terminal residue" evidence="12">
    <location>
        <position position="198"/>
    </location>
</feature>
<dbReference type="InterPro" id="IPR007315">
    <property type="entry name" value="PIG-V/Gpi18"/>
</dbReference>
<dbReference type="AlphaFoldDB" id="A0A8J2K882"/>
<comment type="similarity">
    <text evidence="3 11">Belongs to the PIGV family.</text>
</comment>
<feature type="transmembrane region" description="Helical" evidence="11">
    <location>
        <begin position="108"/>
        <end position="129"/>
    </location>
</feature>
<sequence length="198" mass="22613">MINKDLKYEDIQRLAISSRIVVFCLQIFASELVPPHVNDGFKFVDDEAKGILDRIINYLFGGMTNWDGQYFLHITKYGFSSTVILASFFLNTFIFVKSAQLLYRLSPYLDRGLNSLSTLTVILFCFNPASIFFSAFYTETLFVYLTLQVLLSLYQKKKVQAVFYASLSSVCRSNGVLNFGFCLAFSLRGALRRVDKDN</sequence>
<evidence type="ECO:0000256" key="8">
    <source>
        <dbReference type="ARBA" id="ARBA00022824"/>
    </source>
</evidence>
<keyword evidence="10 11" id="KW-0472">Membrane</keyword>
<keyword evidence="4 11" id="KW-0337">GPI-anchor biosynthesis</keyword>
<evidence type="ECO:0000313" key="12">
    <source>
        <dbReference type="EMBL" id="CAG7730201.1"/>
    </source>
</evidence>
<dbReference type="GO" id="GO:0000009">
    <property type="term" value="F:alpha-1,6-mannosyltransferase activity"/>
    <property type="evidence" value="ECO:0007669"/>
    <property type="project" value="InterPro"/>
</dbReference>
<evidence type="ECO:0000256" key="4">
    <source>
        <dbReference type="ARBA" id="ARBA00022502"/>
    </source>
</evidence>
<dbReference type="OrthoDB" id="10252502at2759"/>
<keyword evidence="8 11" id="KW-0256">Endoplasmic reticulum</keyword>
<dbReference type="EMBL" id="CAJVCH010190521">
    <property type="protein sequence ID" value="CAG7730201.1"/>
    <property type="molecule type" value="Genomic_DNA"/>
</dbReference>
<keyword evidence="6 11" id="KW-0808">Transferase</keyword>
<evidence type="ECO:0000256" key="3">
    <source>
        <dbReference type="ARBA" id="ARBA00008698"/>
    </source>
</evidence>